<dbReference type="EMBL" id="JAVHJL010000009">
    <property type="protein sequence ID" value="KAK6497633.1"/>
    <property type="molecule type" value="Genomic_DNA"/>
</dbReference>
<comment type="caution">
    <text evidence="2">The sequence shown here is derived from an EMBL/GenBank/DDBJ whole genome shotgun (WGS) entry which is preliminary data.</text>
</comment>
<organism evidence="2 3">
    <name type="scientific">Arthrobotrys musiformis</name>
    <dbReference type="NCBI Taxonomy" id="47236"/>
    <lineage>
        <taxon>Eukaryota</taxon>
        <taxon>Fungi</taxon>
        <taxon>Dikarya</taxon>
        <taxon>Ascomycota</taxon>
        <taxon>Pezizomycotina</taxon>
        <taxon>Orbiliomycetes</taxon>
        <taxon>Orbiliales</taxon>
        <taxon>Orbiliaceae</taxon>
        <taxon>Arthrobotrys</taxon>
    </lineage>
</organism>
<evidence type="ECO:0000256" key="1">
    <source>
        <dbReference type="SAM" id="MobiDB-lite"/>
    </source>
</evidence>
<protein>
    <submittedName>
        <fullName evidence="2">Uncharacterized protein</fullName>
    </submittedName>
</protein>
<reference evidence="2 3" key="1">
    <citation type="submission" date="2023-08" db="EMBL/GenBank/DDBJ databases">
        <authorList>
            <person name="Palmer J.M."/>
        </authorList>
    </citation>
    <scope>NUCLEOTIDE SEQUENCE [LARGE SCALE GENOMIC DNA]</scope>
    <source>
        <strain evidence="2 3">TWF481</strain>
    </source>
</reference>
<proteinExistence type="predicted"/>
<accession>A0AAV9VXY2</accession>
<feature type="region of interest" description="Disordered" evidence="1">
    <location>
        <begin position="1"/>
        <end position="26"/>
    </location>
</feature>
<evidence type="ECO:0000313" key="2">
    <source>
        <dbReference type="EMBL" id="KAK6497633.1"/>
    </source>
</evidence>
<evidence type="ECO:0000313" key="3">
    <source>
        <dbReference type="Proteomes" id="UP001370758"/>
    </source>
</evidence>
<name>A0AAV9VXY2_9PEZI</name>
<dbReference type="Proteomes" id="UP001370758">
    <property type="component" value="Unassembled WGS sequence"/>
</dbReference>
<dbReference type="AlphaFoldDB" id="A0AAV9VXY2"/>
<sequence>MKGAPRSTKHILKSLQSQSKPSGPLASLGSIFNHPVLTDSESRVLLNEVNASFRNALRESRHPDDVRPPPSIHNAYANKADNHIYHIVADPQPVSPAKTGSLRDLLSSEALVDTSDDLKIHERSPITIFQNHLLQGTANLDLAIQCCKTFVLNQIKSVPYPGSENEGLRMYNMIRGNSFFVLPSGVPHMPLRGWLAAALLLSHKPSIPFTWVSPFLNIYDVGAFRGILSEIITSYGKIYNTPESPNEDVKFFIHLLKIKDQGYRQRISEHPTTKTSLHLGFKPLLDFNASIDKFEGEPPPRLFAGMAQKLYKRTDKEGKQMLADNLSLWDKQRSPFGVEVLIDTGNLIGAAEYLADFHPNRTPVLQWQYVVLGLLLARQLKKMPEESGLLNRVMEIVVSSFRRMTGGVPKKKEDRTDSPLSEEILEKWRQYKGERTHTDPYLKLELEYLDKKIRDSPELEDASFLIRRVEGYVWNPVPL</sequence>
<keyword evidence="3" id="KW-1185">Reference proteome</keyword>
<gene>
    <name evidence="2" type="ORF">TWF481_012038</name>
</gene>